<evidence type="ECO:0000256" key="1">
    <source>
        <dbReference type="ARBA" id="ARBA00004496"/>
    </source>
</evidence>
<dbReference type="PANTHER" id="PTHR11097">
    <property type="entry name" value="EXOSOME COMPLEX EXONUCLEASE RIBOSOMAL RNA PROCESSING PROTEIN"/>
    <property type="match status" value="1"/>
</dbReference>
<name>A0A061H5J9_9BASI</name>
<evidence type="ECO:0000256" key="2">
    <source>
        <dbReference type="ARBA" id="ARBA00004604"/>
    </source>
</evidence>
<dbReference type="GO" id="GO:0034475">
    <property type="term" value="P:U4 snRNA 3'-end processing"/>
    <property type="evidence" value="ECO:0007669"/>
    <property type="project" value="TreeGrafter"/>
</dbReference>
<dbReference type="SUPFAM" id="SSF54211">
    <property type="entry name" value="Ribosomal protein S5 domain 2-like"/>
    <property type="match status" value="1"/>
</dbReference>
<comment type="subcellular location">
    <subcellularLocation>
        <location evidence="1">Cytoplasm</location>
    </subcellularLocation>
    <subcellularLocation>
        <location evidence="2">Nucleus</location>
        <location evidence="2">Nucleolus</location>
    </subcellularLocation>
</comment>
<dbReference type="GO" id="GO:0000177">
    <property type="term" value="C:cytoplasmic exosome (RNase complex)"/>
    <property type="evidence" value="ECO:0007669"/>
    <property type="project" value="TreeGrafter"/>
</dbReference>
<evidence type="ECO:0000256" key="4">
    <source>
        <dbReference type="ARBA" id="ARBA00022490"/>
    </source>
</evidence>
<keyword evidence="4" id="KW-0963">Cytoplasm</keyword>
<dbReference type="GO" id="GO:0000176">
    <property type="term" value="C:nuclear exosome (RNase complex)"/>
    <property type="evidence" value="ECO:0007669"/>
    <property type="project" value="TreeGrafter"/>
</dbReference>
<comment type="similarity">
    <text evidence="3">Belongs to the RNase PH family.</text>
</comment>
<dbReference type="RefSeq" id="XP_007880913.1">
    <property type="nucleotide sequence ID" value="XM_007882722.1"/>
</dbReference>
<evidence type="ECO:0000256" key="5">
    <source>
        <dbReference type="ARBA" id="ARBA00022552"/>
    </source>
</evidence>
<dbReference type="GO" id="GO:0016075">
    <property type="term" value="P:rRNA catabolic process"/>
    <property type="evidence" value="ECO:0007669"/>
    <property type="project" value="TreeGrafter"/>
</dbReference>
<dbReference type="InterPro" id="IPR036345">
    <property type="entry name" value="ExoRNase_PH_dom2_sf"/>
</dbReference>
<dbReference type="AlphaFoldDB" id="A0A061H5J9"/>
<dbReference type="HOGENOM" id="CLU_038194_3_0_1"/>
<gene>
    <name evidence="11" type="ORF">PFL1_05193</name>
</gene>
<keyword evidence="7" id="KW-0694">RNA-binding</keyword>
<dbReference type="eggNOG" id="KOG1613">
    <property type="taxonomic scope" value="Eukaryota"/>
</dbReference>
<sequence>MAALSPPSAAPSAASTSYTDQVAATTFKRLHPSAYLRRFLDAGVREDARHLDHFRPATISLGPVSTAHGSAFVKLQNTVCIAAVKAEVATPLLSRPDQGFLVPNVELPALSSTRFKPGPPGDEAQVLTDRLLTFLNSSSTLDRTHLVIQPGAAVWCLYLDITFISYDGNALDAAVLASMAALRHTSLPNAVFHPETSETRHHPDGGSAKLRLNNLPLCASFGVFEAAQLLADPSAFESSLVNSHASIGILAPSSPAESSTQTHTCYLYQSGSLRTIAKRDESDAAAAVPAAAQSDQQNLDACIRLAKLRCDQLAHALFDAEARHA</sequence>
<dbReference type="CDD" id="cd11369">
    <property type="entry name" value="RNase_PH_RRP43"/>
    <property type="match status" value="1"/>
</dbReference>
<dbReference type="Gene3D" id="3.30.230.70">
    <property type="entry name" value="GHMP Kinase, N-terminal domain"/>
    <property type="match status" value="1"/>
</dbReference>
<evidence type="ECO:0000256" key="9">
    <source>
        <dbReference type="ARBA" id="ARBA00030617"/>
    </source>
</evidence>
<keyword evidence="8" id="KW-0539">Nucleus</keyword>
<dbReference type="Proteomes" id="UP000053664">
    <property type="component" value="Unassembled WGS sequence"/>
</dbReference>
<keyword evidence="5" id="KW-0698">rRNA processing</keyword>
<evidence type="ECO:0000313" key="12">
    <source>
        <dbReference type="Proteomes" id="UP000053664"/>
    </source>
</evidence>
<dbReference type="GO" id="GO:0071035">
    <property type="term" value="P:nuclear polyadenylation-dependent rRNA catabolic process"/>
    <property type="evidence" value="ECO:0007669"/>
    <property type="project" value="TreeGrafter"/>
</dbReference>
<dbReference type="GO" id="GO:0034476">
    <property type="term" value="P:U5 snRNA 3'-end processing"/>
    <property type="evidence" value="ECO:0007669"/>
    <property type="project" value="TreeGrafter"/>
</dbReference>
<dbReference type="InterPro" id="IPR050590">
    <property type="entry name" value="Exosome_comp_Rrp42_subfam"/>
</dbReference>
<evidence type="ECO:0000256" key="7">
    <source>
        <dbReference type="ARBA" id="ARBA00022884"/>
    </source>
</evidence>
<organism evidence="11 12">
    <name type="scientific">Pseudozyma flocculosa PF-1</name>
    <dbReference type="NCBI Taxonomy" id="1277687"/>
    <lineage>
        <taxon>Eukaryota</taxon>
        <taxon>Fungi</taxon>
        <taxon>Dikarya</taxon>
        <taxon>Basidiomycota</taxon>
        <taxon>Ustilaginomycotina</taxon>
        <taxon>Ustilaginomycetes</taxon>
        <taxon>Ustilaginales</taxon>
        <taxon>Ustilaginaceae</taxon>
        <taxon>Pseudozyma</taxon>
    </lineage>
</organism>
<reference evidence="11 12" key="1">
    <citation type="journal article" date="2013" name="Plant Cell">
        <title>The transition from a phytopathogenic smut ancestor to an anamorphic biocontrol agent deciphered by comparative whole-genome analysis.</title>
        <authorList>
            <person name="Lefebvre F."/>
            <person name="Joly D.L."/>
            <person name="Labbe C."/>
            <person name="Teichmann B."/>
            <person name="Linning R."/>
            <person name="Belzile F."/>
            <person name="Bakkeren G."/>
            <person name="Belanger R.R."/>
        </authorList>
    </citation>
    <scope>NUCLEOTIDE SEQUENCE [LARGE SCALE GENOMIC DNA]</scope>
    <source>
        <strain evidence="11 12">PF-1</strain>
    </source>
</reference>
<dbReference type="KEGG" id="pfp:PFL1_05193"/>
<dbReference type="GO" id="GO:0071038">
    <property type="term" value="P:TRAMP-dependent tRNA surveillance pathway"/>
    <property type="evidence" value="ECO:0007669"/>
    <property type="project" value="TreeGrafter"/>
</dbReference>
<dbReference type="GeneID" id="19319290"/>
<protein>
    <recommendedName>
        <fullName evidence="9">Ribosomal RNA-processing protein 43</fullName>
    </recommendedName>
</protein>
<dbReference type="Pfam" id="PF01138">
    <property type="entry name" value="RNase_PH"/>
    <property type="match status" value="1"/>
</dbReference>
<keyword evidence="6" id="KW-0271">Exosome</keyword>
<accession>A0A061H5J9</accession>
<dbReference type="GO" id="GO:0005730">
    <property type="term" value="C:nucleolus"/>
    <property type="evidence" value="ECO:0007669"/>
    <property type="project" value="UniProtKB-SubCell"/>
</dbReference>
<dbReference type="InterPro" id="IPR033196">
    <property type="entry name" value="Rrp43"/>
</dbReference>
<proteinExistence type="inferred from homology"/>
<feature type="domain" description="Exoribonuclease phosphorolytic" evidence="10">
    <location>
        <begin position="54"/>
        <end position="188"/>
    </location>
</feature>
<dbReference type="GO" id="GO:0071028">
    <property type="term" value="P:nuclear mRNA surveillance"/>
    <property type="evidence" value="ECO:0007669"/>
    <property type="project" value="TreeGrafter"/>
</dbReference>
<evidence type="ECO:0000259" key="10">
    <source>
        <dbReference type="Pfam" id="PF01138"/>
    </source>
</evidence>
<dbReference type="EMBL" id="KE361640">
    <property type="protein sequence ID" value="EPQ27270.1"/>
    <property type="molecule type" value="Genomic_DNA"/>
</dbReference>
<dbReference type="SUPFAM" id="SSF55666">
    <property type="entry name" value="Ribonuclease PH domain 2-like"/>
    <property type="match status" value="1"/>
</dbReference>
<dbReference type="InterPro" id="IPR001247">
    <property type="entry name" value="ExoRNase_PH_dom1"/>
</dbReference>
<dbReference type="GO" id="GO:0000467">
    <property type="term" value="P:exonucleolytic trimming to generate mature 3'-end of 5.8S rRNA from tricistronic rRNA transcript (SSU-rRNA, 5.8S rRNA, LSU-rRNA)"/>
    <property type="evidence" value="ECO:0007669"/>
    <property type="project" value="TreeGrafter"/>
</dbReference>
<evidence type="ECO:0000313" key="11">
    <source>
        <dbReference type="EMBL" id="EPQ27270.1"/>
    </source>
</evidence>
<evidence type="ECO:0000256" key="3">
    <source>
        <dbReference type="ARBA" id="ARBA00006678"/>
    </source>
</evidence>
<evidence type="ECO:0000256" key="8">
    <source>
        <dbReference type="ARBA" id="ARBA00023242"/>
    </source>
</evidence>
<dbReference type="PANTHER" id="PTHR11097:SF9">
    <property type="entry name" value="EXOSOME COMPLEX COMPONENT RRP43"/>
    <property type="match status" value="1"/>
</dbReference>
<dbReference type="GO" id="GO:0034473">
    <property type="term" value="P:U1 snRNA 3'-end processing"/>
    <property type="evidence" value="ECO:0007669"/>
    <property type="project" value="TreeGrafter"/>
</dbReference>
<dbReference type="OrthoDB" id="45882at2759"/>
<dbReference type="GO" id="GO:0035925">
    <property type="term" value="F:mRNA 3'-UTR AU-rich region binding"/>
    <property type="evidence" value="ECO:0007669"/>
    <property type="project" value="TreeGrafter"/>
</dbReference>
<evidence type="ECO:0000256" key="6">
    <source>
        <dbReference type="ARBA" id="ARBA00022835"/>
    </source>
</evidence>
<dbReference type="InterPro" id="IPR027408">
    <property type="entry name" value="PNPase/RNase_PH_dom_sf"/>
</dbReference>
<dbReference type="FunFam" id="3.30.230.70:FF:000017">
    <property type="entry name" value="Exosome complex component Rrp42"/>
    <property type="match status" value="1"/>
</dbReference>
<dbReference type="InterPro" id="IPR020568">
    <property type="entry name" value="Ribosomal_Su5_D2-typ_SF"/>
</dbReference>